<evidence type="ECO:0000256" key="3">
    <source>
        <dbReference type="ARBA" id="ARBA00022837"/>
    </source>
</evidence>
<comment type="caution">
    <text evidence="7">The sequence shown here is derived from an EMBL/GenBank/DDBJ whole genome shotgun (WGS) entry which is preliminary data.</text>
</comment>
<dbReference type="Gene3D" id="2.60.40.10">
    <property type="entry name" value="Immunoglobulins"/>
    <property type="match status" value="6"/>
</dbReference>
<dbReference type="InterPro" id="IPR014756">
    <property type="entry name" value="Ig_E-set"/>
</dbReference>
<dbReference type="InterPro" id="IPR011658">
    <property type="entry name" value="PA14_dom"/>
</dbReference>
<accession>A0A9W6WYN8</accession>
<feature type="domain" description="PA14" evidence="6">
    <location>
        <begin position="1718"/>
        <end position="1859"/>
    </location>
</feature>
<dbReference type="InterPro" id="IPR001298">
    <property type="entry name" value="Filamin/ABP280_rpt"/>
</dbReference>
<feature type="domain" description="PA14" evidence="6">
    <location>
        <begin position="1209"/>
        <end position="1358"/>
    </location>
</feature>
<proteinExistence type="predicted"/>
<evidence type="ECO:0000256" key="1">
    <source>
        <dbReference type="ARBA" id="ARBA00022729"/>
    </source>
</evidence>
<dbReference type="SMART" id="SM00557">
    <property type="entry name" value="IG_FLMN"/>
    <property type="match status" value="5"/>
</dbReference>
<feature type="repeat" description="Filamin" evidence="4">
    <location>
        <begin position="1389"/>
        <end position="1508"/>
    </location>
</feature>
<dbReference type="EMBL" id="BSXT01000245">
    <property type="protein sequence ID" value="GMF22114.1"/>
    <property type="molecule type" value="Genomic_DNA"/>
</dbReference>
<evidence type="ECO:0000259" key="6">
    <source>
        <dbReference type="PROSITE" id="PS51820"/>
    </source>
</evidence>
<dbReference type="Pfam" id="PF00630">
    <property type="entry name" value="Filamin"/>
    <property type="match status" value="3"/>
</dbReference>
<dbReference type="PANTHER" id="PTHR38537">
    <property type="entry name" value="JITTERBUG, ISOFORM N"/>
    <property type="match status" value="1"/>
</dbReference>
<dbReference type="PROSITE" id="PS50194">
    <property type="entry name" value="FILAMIN_REPEAT"/>
    <property type="match status" value="6"/>
</dbReference>
<keyword evidence="2" id="KW-0677">Repeat</keyword>
<keyword evidence="1 5" id="KW-0732">Signal</keyword>
<evidence type="ECO:0000256" key="4">
    <source>
        <dbReference type="PROSITE-ProRule" id="PRU00087"/>
    </source>
</evidence>
<keyword evidence="8" id="KW-1185">Reference proteome</keyword>
<dbReference type="InterPro" id="IPR013783">
    <property type="entry name" value="Ig-like_fold"/>
</dbReference>
<evidence type="ECO:0000313" key="8">
    <source>
        <dbReference type="Proteomes" id="UP001165121"/>
    </source>
</evidence>
<dbReference type="SMART" id="SM00758">
    <property type="entry name" value="PA14"/>
    <property type="match status" value="3"/>
</dbReference>
<feature type="repeat" description="Filamin" evidence="4">
    <location>
        <begin position="909"/>
        <end position="1003"/>
    </location>
</feature>
<evidence type="ECO:0000256" key="5">
    <source>
        <dbReference type="SAM" id="SignalP"/>
    </source>
</evidence>
<reference evidence="7" key="1">
    <citation type="submission" date="2023-04" db="EMBL/GenBank/DDBJ databases">
        <title>Phytophthora fragariaefolia NBRC 109709.</title>
        <authorList>
            <person name="Ichikawa N."/>
            <person name="Sato H."/>
            <person name="Tonouchi N."/>
        </authorList>
    </citation>
    <scope>NUCLEOTIDE SEQUENCE</scope>
    <source>
        <strain evidence="7">NBRC 109709</strain>
    </source>
</reference>
<evidence type="ECO:0000256" key="2">
    <source>
        <dbReference type="ARBA" id="ARBA00022737"/>
    </source>
</evidence>
<dbReference type="Gene3D" id="3.90.182.10">
    <property type="entry name" value="Toxin - Anthrax Protective Antigen,domain 1"/>
    <property type="match status" value="3"/>
</dbReference>
<dbReference type="OrthoDB" id="442731at2759"/>
<dbReference type="InterPro" id="IPR003644">
    <property type="entry name" value="Calx_beta"/>
</dbReference>
<dbReference type="PANTHER" id="PTHR38537:SF8">
    <property type="entry name" value="FILAMIN-A"/>
    <property type="match status" value="1"/>
</dbReference>
<gene>
    <name evidence="7" type="ORF">Pfra01_000316500</name>
</gene>
<sequence length="1876" mass="199704">MLQRLGGLVLLGLGAIVLLLLLAGDVRGFREINSSSDPLVGTHAVFEPYAAGFVGYYGDPANPTAERVNEVASYSPDTPRIFFSAPLQRTRWCNCSGGWGGGDSFGCAGCGRQRRAPEWWGPDAMASTTALAASTATAIGALGSVCAIAGTLGWIARRVCQGSLSREGCALPRLNSVRRSGARLIDQPLPDDERTREFSQTFVYGSQDPRVFDEAESFTVVPASYSLSPLNESSVACTQGGNSDAGWTCSAYPESHRVCGHRGVFSFVSPLYAIAEAAGSITITVQRSGGGLGRATLLYDLEHVNTTAGDVSPSMFYTSSQKLEFAPGIVTLAFRLQIHDDHVLESNKTFRLHLRQPFAPSDLFGVAQATLGNQRRTLVTILDDDALQPVANLSRVISPEITLMLGGAAGDQMTFQIQSVLGNGVPGVDPVGEAFFLMTSYIEEDENDSTISIFRTLQLGTVVSSGAVDVSLFTCSWLRERAGNYSVAIQLLYPGGLRGEYFGDAWLGEKSSSTLTASPTVSRIDRHVNFTWNTGPAFPGAQSHYSIRWSGWLKPLTTETRMLGVSMIGYARLWIDDMLIIDRWGAGGETNDGLPVIRAAAGVDLSSSRLYSLVLEYRAPRQADIYVRLLWGSVGSVKLDVIPMQQLFSGSHIQGSPFTDVPVTPALTASTAISTSTLRNDWPTSSPALQVIAGNAFTFSILPRDAYGNRRRAKDQHGTQRDVIAATLSLITDRSLGGVGTKTEDALVSWSSSFDAFRVVSHPQSSGDYSMSVKVNNNVLAASPFAVTIVPGQLNPARSVLSGSGLLAGRVAGQAVNVVLETRDLYANRIYSGGLSNLKLQAFQSSSPPPVVVTAQVVDNADGTYKFTYTPRVVGSYNVAVTWKEAHVHNSPYIITVVASPPVGTTSSAQGPGIISAQTNVQTTFEVTTRDSSGNAVPTGGVAAALTVVLEHPQKGNISGNACTDLLNGHYTCTYIPHYVGTARLHVKLSQQAIIGSPFLVDVTAGPALGSRCVASGDALVSAVAGQQTNFTISIYDTFGNAKTNAGSESVSVTFTGPGALTSTANAAVETTYTGGGTFVVVYMLSLKGTYQISVAVDGVAVISSPFTIYTYPALASPSTTSLDLLSPAPPNSQVDPPVVFLAGSLIVARLTTRDTFGNILETGGNRFQLDEVVRAFLNVPIADEKNGSYLIILRPTRSIVFPFTPKLMVPGGLNGSYYASSDVPVGTATADSAPDHSLMVSQQIDPSISFNFGEQPPVGTQSAETFSVRWDGFLLPVYSEIYTFEVAALGLAGLRVDRSSVVVQPGETNVLLNVSLIAQNFVSIELNFSKPTMIPNATVYLWWSSLSQLREIIPSSQLFTSWRIINNVPLLDIKPAVADPTKFTPEFASSSLVSGSRTVRAVVDVSFIFTVVTRDTFSNKLGGEDYCTLYVLLPQVPSGSTHPDLSITDLHDGSYRVNLVPHLTGIFSLYVAALPDTQKSSAPSGGDALGAFLSPYNIMGSPFRFQVDPGSPSAVTSTIVGDGYASTTAGVLTAFTLELRDGSSNRLTASMVSSFLGQVRVKLKSVNIGAEVAATLSQIDSTPDVRVTYTVTLSGLHAVLLSVDEGTSFSQKTATLRIFPNVATAVTSFVSPNGAGVAATGAGLGPQIYTKQSYTYYVTVRDVFGNIRDSGGDLLVARVHGPDSSAGNITDVGNGDYIVTYRTMLPGAYEIETRVAEPERGLTGYYYVDSRSEQRNLPSAVRTIDAFIDFDWSKNVSMRGYPRVVWRGFLRPQFTEEHTLWVNLQSDAGSAVGVYIDGQAVIDGLNAGATSGHAQLVGGRLHTIAVEYHSGSIQAKPGSLSLWWQSVRQTAQLIPTQALISDASEILPRTQLVAV</sequence>
<feature type="repeat" description="Filamin" evidence="4">
    <location>
        <begin position="757"/>
        <end position="789"/>
    </location>
</feature>
<feature type="domain" description="PA14" evidence="6">
    <location>
        <begin position="492"/>
        <end position="646"/>
    </location>
</feature>
<feature type="repeat" description="Filamin" evidence="4">
    <location>
        <begin position="791"/>
        <end position="897"/>
    </location>
</feature>
<dbReference type="GO" id="GO:0016020">
    <property type="term" value="C:membrane"/>
    <property type="evidence" value="ECO:0007669"/>
    <property type="project" value="InterPro"/>
</dbReference>
<dbReference type="Pfam" id="PF07691">
    <property type="entry name" value="PA14"/>
    <property type="match status" value="2"/>
</dbReference>
<dbReference type="SUPFAM" id="SSF81296">
    <property type="entry name" value="E set domains"/>
    <property type="match status" value="4"/>
</dbReference>
<dbReference type="Proteomes" id="UP001165121">
    <property type="component" value="Unassembled WGS sequence"/>
</dbReference>
<dbReference type="PROSITE" id="PS51820">
    <property type="entry name" value="PA14"/>
    <property type="match status" value="3"/>
</dbReference>
<feature type="signal peptide" evidence="5">
    <location>
        <begin position="1"/>
        <end position="28"/>
    </location>
</feature>
<feature type="chain" id="PRO_5040967968" evidence="5">
    <location>
        <begin position="29"/>
        <end position="1876"/>
    </location>
</feature>
<dbReference type="InterPro" id="IPR044801">
    <property type="entry name" value="Filamin"/>
</dbReference>
<evidence type="ECO:0000313" key="7">
    <source>
        <dbReference type="EMBL" id="GMF22114.1"/>
    </source>
</evidence>
<dbReference type="GO" id="GO:0051015">
    <property type="term" value="F:actin filament binding"/>
    <property type="evidence" value="ECO:0007669"/>
    <property type="project" value="InterPro"/>
</dbReference>
<dbReference type="SUPFAM" id="SSF56988">
    <property type="entry name" value="Anthrax protective antigen"/>
    <property type="match status" value="3"/>
</dbReference>
<name>A0A9W6WYN8_9STRA</name>
<protein>
    <submittedName>
        <fullName evidence="7">Unnamed protein product</fullName>
    </submittedName>
</protein>
<dbReference type="Pfam" id="PF03160">
    <property type="entry name" value="Calx-beta"/>
    <property type="match status" value="1"/>
</dbReference>
<dbReference type="Gene3D" id="2.60.40.2030">
    <property type="match status" value="1"/>
</dbReference>
<dbReference type="GO" id="GO:0030036">
    <property type="term" value="P:actin cytoskeleton organization"/>
    <property type="evidence" value="ECO:0007669"/>
    <property type="project" value="InterPro"/>
</dbReference>
<dbReference type="InterPro" id="IPR017868">
    <property type="entry name" value="Filamin/ABP280_repeat-like"/>
</dbReference>
<dbReference type="SUPFAM" id="SSF141072">
    <property type="entry name" value="CalX-like"/>
    <property type="match status" value="1"/>
</dbReference>
<feature type="repeat" description="Filamin" evidence="4">
    <location>
        <begin position="1005"/>
        <end position="1111"/>
    </location>
</feature>
<organism evidence="7 8">
    <name type="scientific">Phytophthora fragariaefolia</name>
    <dbReference type="NCBI Taxonomy" id="1490495"/>
    <lineage>
        <taxon>Eukaryota</taxon>
        <taxon>Sar</taxon>
        <taxon>Stramenopiles</taxon>
        <taxon>Oomycota</taxon>
        <taxon>Peronosporomycetes</taxon>
        <taxon>Peronosporales</taxon>
        <taxon>Peronosporaceae</taxon>
        <taxon>Phytophthora</taxon>
    </lineage>
</organism>
<dbReference type="InterPro" id="IPR037524">
    <property type="entry name" value="PA14/GLEYA"/>
</dbReference>
<keyword evidence="3" id="KW-0106">Calcium</keyword>
<feature type="repeat" description="Filamin" evidence="4">
    <location>
        <begin position="1630"/>
        <end position="1715"/>
    </location>
</feature>
<dbReference type="GO" id="GO:0007154">
    <property type="term" value="P:cell communication"/>
    <property type="evidence" value="ECO:0007669"/>
    <property type="project" value="InterPro"/>
</dbReference>
<dbReference type="InterPro" id="IPR038081">
    <property type="entry name" value="CalX-like_sf"/>
</dbReference>